<protein>
    <submittedName>
        <fullName evidence="1">Uncharacterized protein</fullName>
    </submittedName>
</protein>
<sequence length="479" mass="51940">MAALKDRGDTAIKLFGRTIPLRDASAEVVTMPRNDANNNDVMPSVSNKLLNVKATPFCSNISEQTGLEAFCRHGGKMGTDSKSQIKTESDRSGQENVLKKPDIIVPCPRCNSMETKFCYFNNYNVSQPRHFCRNCQRYWTAGGNIRNVPVGSGRRRSKQAAHYHHALMSCSNNVAAPGDVSGVIHHLALPLVPPVLPGPIEENETVKGVAPEVPVCTSTVSILNIGEQKDTHVASLASGDNKEDQSCPSSGAVSDRSENQMPDSVDKNKPSNVPGYCNGVTLPHPHRPALVFPWSPGYNSIAFMSATQCPTAPVHGPEMARHVVPSWAPPSMMAAPAICTPVVPFPLMPPPLWSYIPGWPGDVWSSPCPGSSVSLNKTNCPEDNSPTLGKHSREAETDLQEEEKSENNIRVPKTLRIADPAEAAKSSVWDALGIKPDDKGIIKSLQPKVPKHDKIRESLQALQANPAAFSRSQSFQERT</sequence>
<reference evidence="1" key="1">
    <citation type="submission" date="2021-05" db="EMBL/GenBank/DDBJ databases">
        <authorList>
            <person name="Scholz U."/>
            <person name="Mascher M."/>
            <person name="Fiebig A."/>
        </authorList>
    </citation>
    <scope>NUCLEOTIDE SEQUENCE [LARGE SCALE GENOMIC DNA]</scope>
</reference>
<evidence type="ECO:0000313" key="2">
    <source>
        <dbReference type="Proteomes" id="UP001732700"/>
    </source>
</evidence>
<organism evidence="1 2">
    <name type="scientific">Avena sativa</name>
    <name type="common">Oat</name>
    <dbReference type="NCBI Taxonomy" id="4498"/>
    <lineage>
        <taxon>Eukaryota</taxon>
        <taxon>Viridiplantae</taxon>
        <taxon>Streptophyta</taxon>
        <taxon>Embryophyta</taxon>
        <taxon>Tracheophyta</taxon>
        <taxon>Spermatophyta</taxon>
        <taxon>Magnoliopsida</taxon>
        <taxon>Liliopsida</taxon>
        <taxon>Poales</taxon>
        <taxon>Poaceae</taxon>
        <taxon>BOP clade</taxon>
        <taxon>Pooideae</taxon>
        <taxon>Poodae</taxon>
        <taxon>Poeae</taxon>
        <taxon>Poeae Chloroplast Group 1 (Aveneae type)</taxon>
        <taxon>Aveninae</taxon>
        <taxon>Avena</taxon>
    </lineage>
</organism>
<proteinExistence type="predicted"/>
<dbReference type="Proteomes" id="UP001732700">
    <property type="component" value="Chromosome 3D"/>
</dbReference>
<keyword evidence="2" id="KW-1185">Reference proteome</keyword>
<dbReference type="EnsemblPlants" id="AVESA.00010b.r2.3DG0528260.1">
    <property type="protein sequence ID" value="AVESA.00010b.r2.3DG0528260.1.CDS"/>
    <property type="gene ID" value="AVESA.00010b.r2.3DG0528260"/>
</dbReference>
<evidence type="ECO:0000313" key="1">
    <source>
        <dbReference type="EnsemblPlants" id="AVESA.00010b.r2.3DG0528260.1.CDS"/>
    </source>
</evidence>
<name>A0ACD5W080_AVESA</name>
<reference evidence="1" key="2">
    <citation type="submission" date="2025-09" db="UniProtKB">
        <authorList>
            <consortium name="EnsemblPlants"/>
        </authorList>
    </citation>
    <scope>IDENTIFICATION</scope>
</reference>
<accession>A0ACD5W080</accession>